<dbReference type="InterPro" id="IPR000847">
    <property type="entry name" value="LysR_HTH_N"/>
</dbReference>
<dbReference type="EMBL" id="PKQI01000002">
    <property type="protein sequence ID" value="NNV21049.1"/>
    <property type="molecule type" value="Genomic_DNA"/>
</dbReference>
<evidence type="ECO:0000256" key="3">
    <source>
        <dbReference type="ARBA" id="ARBA00023125"/>
    </source>
</evidence>
<dbReference type="Proteomes" id="UP000526233">
    <property type="component" value="Unassembled WGS sequence"/>
</dbReference>
<evidence type="ECO:0000313" key="8">
    <source>
        <dbReference type="Proteomes" id="UP000216188"/>
    </source>
</evidence>
<evidence type="ECO:0000256" key="2">
    <source>
        <dbReference type="ARBA" id="ARBA00023015"/>
    </source>
</evidence>
<dbReference type="Gene3D" id="3.40.190.290">
    <property type="match status" value="1"/>
</dbReference>
<dbReference type="Gene3D" id="1.10.10.10">
    <property type="entry name" value="Winged helix-like DNA-binding domain superfamily/Winged helix DNA-binding domain"/>
    <property type="match status" value="1"/>
</dbReference>
<accession>A0A256GLV1</accession>
<dbReference type="InterPro" id="IPR036390">
    <property type="entry name" value="WH_DNA-bd_sf"/>
</dbReference>
<dbReference type="Pfam" id="PF00126">
    <property type="entry name" value="HTH_1"/>
    <property type="match status" value="1"/>
</dbReference>
<dbReference type="SUPFAM" id="SSF46785">
    <property type="entry name" value="Winged helix' DNA-binding domain"/>
    <property type="match status" value="1"/>
</dbReference>
<comment type="similarity">
    <text evidence="1">Belongs to the LysR transcriptional regulatory family.</text>
</comment>
<protein>
    <submittedName>
        <fullName evidence="6">LysR family transcriptional regulator</fullName>
    </submittedName>
    <submittedName>
        <fullName evidence="7">LysR substrate binding domain protein</fullName>
    </submittedName>
</protein>
<comment type="caution">
    <text evidence="7">The sequence shown here is derived from an EMBL/GenBank/DDBJ whole genome shotgun (WGS) entry which is preliminary data.</text>
</comment>
<dbReference type="RefSeq" id="WP_007873530.1">
    <property type="nucleotide sequence ID" value="NZ_CAXURC020000001.1"/>
</dbReference>
<dbReference type="STRING" id="419475.A8A54_01355"/>
<evidence type="ECO:0000256" key="4">
    <source>
        <dbReference type="ARBA" id="ARBA00023163"/>
    </source>
</evidence>
<evidence type="ECO:0000256" key="1">
    <source>
        <dbReference type="ARBA" id="ARBA00009437"/>
    </source>
</evidence>
<dbReference type="InterPro" id="IPR036388">
    <property type="entry name" value="WH-like_DNA-bd_sf"/>
</dbReference>
<evidence type="ECO:0000313" key="6">
    <source>
        <dbReference type="EMBL" id="NNV21049.1"/>
    </source>
</evidence>
<dbReference type="GO" id="GO:0005829">
    <property type="term" value="C:cytosol"/>
    <property type="evidence" value="ECO:0007669"/>
    <property type="project" value="TreeGrafter"/>
</dbReference>
<dbReference type="GO" id="GO:0003677">
    <property type="term" value="F:DNA binding"/>
    <property type="evidence" value="ECO:0007669"/>
    <property type="project" value="UniProtKB-KW"/>
</dbReference>
<keyword evidence="2" id="KW-0805">Transcription regulation</keyword>
<dbReference type="AlphaFoldDB" id="A0A256GLV1"/>
<evidence type="ECO:0000313" key="7">
    <source>
        <dbReference type="EMBL" id="OYR27958.1"/>
    </source>
</evidence>
<keyword evidence="8" id="KW-1185">Reference proteome</keyword>
<dbReference type="FunFam" id="1.10.10.10:FF:000001">
    <property type="entry name" value="LysR family transcriptional regulator"/>
    <property type="match status" value="1"/>
</dbReference>
<evidence type="ECO:0000313" key="9">
    <source>
        <dbReference type="Proteomes" id="UP000526233"/>
    </source>
</evidence>
<sequence>MNLRGFQAFVEVVRQGGFSAAARTINATQSTVSKTVRQLEEELGLTLLDREATPPRLTSAGEIVYRRALAMLTEKDDMLTELGELRGLKRGLLRLGLPPIGSSVLFAPVFAAFTKLYPDIDIQLVEHGSKRLEELLLAGDVELAASLLPVEESFEWQEVRCEPVVALLPANHSFTDDGGIPLSDIASLPFILFESGFALNHIILDACHQRGLFPHVAVRSSQIDFIVELVAAGMGIGFLPQMIAEQRKNPGVRIHRIRDAEVNWDLALIWRKGAFLSHAARAWLALCKGENDSGKA</sequence>
<dbReference type="PROSITE" id="PS50931">
    <property type="entry name" value="HTH_LYSR"/>
    <property type="match status" value="1"/>
</dbReference>
<dbReference type="GO" id="GO:0003700">
    <property type="term" value="F:DNA-binding transcription factor activity"/>
    <property type="evidence" value="ECO:0007669"/>
    <property type="project" value="InterPro"/>
</dbReference>
<dbReference type="Pfam" id="PF03466">
    <property type="entry name" value="LysR_substrate"/>
    <property type="match status" value="1"/>
</dbReference>
<feature type="domain" description="HTH lysR-type" evidence="5">
    <location>
        <begin position="1"/>
        <end position="58"/>
    </location>
</feature>
<proteinExistence type="inferred from homology"/>
<dbReference type="PRINTS" id="PR00039">
    <property type="entry name" value="HTHLYSR"/>
</dbReference>
<dbReference type="PANTHER" id="PTHR30419">
    <property type="entry name" value="HTH-TYPE TRANSCRIPTIONAL REGULATOR YBHD"/>
    <property type="match status" value="1"/>
</dbReference>
<dbReference type="Proteomes" id="UP000216188">
    <property type="component" value="Unassembled WGS sequence"/>
</dbReference>
<dbReference type="SUPFAM" id="SSF53850">
    <property type="entry name" value="Periplasmic binding protein-like II"/>
    <property type="match status" value="1"/>
</dbReference>
<dbReference type="EMBL" id="NNRM01000017">
    <property type="protein sequence ID" value="OYR27958.1"/>
    <property type="molecule type" value="Genomic_DNA"/>
</dbReference>
<dbReference type="PANTHER" id="PTHR30419:SF8">
    <property type="entry name" value="NITROGEN ASSIMILATION TRANSCRIPTIONAL ACTIVATOR-RELATED"/>
    <property type="match status" value="1"/>
</dbReference>
<gene>
    <name evidence="7" type="ORF">CEV34_1924</name>
    <name evidence="6" type="ORF">EHE22_11490</name>
</gene>
<name>A0A256GLV1_9HYPH</name>
<evidence type="ECO:0000259" key="5">
    <source>
        <dbReference type="PROSITE" id="PS50931"/>
    </source>
</evidence>
<reference evidence="7 8" key="1">
    <citation type="submission" date="2017-07" db="EMBL/GenBank/DDBJ databases">
        <title>Phylogenetic study on the rhizospheric bacterium Ochrobactrum sp. A44.</title>
        <authorList>
            <person name="Krzyzanowska D.M."/>
            <person name="Ossowicki A."/>
            <person name="Rajewska M."/>
            <person name="Maciag T."/>
            <person name="Kaczynski Z."/>
            <person name="Czerwicka M."/>
            <person name="Jafra S."/>
        </authorList>
    </citation>
    <scope>NUCLEOTIDE SEQUENCE [LARGE SCALE GENOMIC DNA]</scope>
    <source>
        <strain evidence="7 8">CCUG 30717</strain>
    </source>
</reference>
<keyword evidence="4" id="KW-0804">Transcription</keyword>
<dbReference type="InterPro" id="IPR050950">
    <property type="entry name" value="HTH-type_LysR_regulators"/>
</dbReference>
<dbReference type="InterPro" id="IPR005119">
    <property type="entry name" value="LysR_subst-bd"/>
</dbReference>
<keyword evidence="3" id="KW-0238">DNA-binding</keyword>
<dbReference type="CDD" id="cd08438">
    <property type="entry name" value="PBP2_CidR"/>
    <property type="match status" value="1"/>
</dbReference>
<reference evidence="6 9" key="2">
    <citation type="submission" date="2018-11" db="EMBL/GenBank/DDBJ databases">
        <title>Genome sequencing and analysis.</title>
        <authorList>
            <person name="Huang Y.-T."/>
        </authorList>
    </citation>
    <scope>NUCLEOTIDE SEQUENCE [LARGE SCALE GENOMIC DNA]</scope>
    <source>
        <strain evidence="6 9">SHIN</strain>
    </source>
</reference>
<organism evidence="7 8">
    <name type="scientific">Brucella pseudogrignonensis</name>
    <dbReference type="NCBI Taxonomy" id="419475"/>
    <lineage>
        <taxon>Bacteria</taxon>
        <taxon>Pseudomonadati</taxon>
        <taxon>Pseudomonadota</taxon>
        <taxon>Alphaproteobacteria</taxon>
        <taxon>Hyphomicrobiales</taxon>
        <taxon>Brucellaceae</taxon>
        <taxon>Brucella/Ochrobactrum group</taxon>
        <taxon>Brucella</taxon>
    </lineage>
</organism>